<comment type="caution">
    <text evidence="2">The sequence shown here is derived from an EMBL/GenBank/DDBJ whole genome shotgun (WGS) entry which is preliminary data.</text>
</comment>
<dbReference type="AlphaFoldDB" id="A0A976A1B6"/>
<evidence type="ECO:0000256" key="1">
    <source>
        <dbReference type="SAM" id="MobiDB-lite"/>
    </source>
</evidence>
<evidence type="ECO:0000313" key="2">
    <source>
        <dbReference type="EMBL" id="SOY51153.1"/>
    </source>
</evidence>
<feature type="region of interest" description="Disordered" evidence="1">
    <location>
        <begin position="1"/>
        <end position="27"/>
    </location>
</feature>
<reference evidence="2 3" key="1">
    <citation type="submission" date="2018-01" db="EMBL/GenBank/DDBJ databases">
        <authorList>
            <person name="Clerissi C."/>
        </authorList>
    </citation>
    <scope>NUCLEOTIDE SEQUENCE [LARGE SCALE GENOMIC DNA]</scope>
    <source>
        <strain evidence="2">Cupriavidus sp. LMG 19464</strain>
    </source>
</reference>
<dbReference type="Proteomes" id="UP000256780">
    <property type="component" value="Chromosome CBM2587_a"/>
</dbReference>
<accession>A0A976A1B6</accession>
<protein>
    <submittedName>
        <fullName evidence="2">Uncharacterized protein</fullName>
    </submittedName>
</protein>
<evidence type="ECO:0000313" key="3">
    <source>
        <dbReference type="Proteomes" id="UP000256780"/>
    </source>
</evidence>
<dbReference type="EMBL" id="OFSQ01000016">
    <property type="protein sequence ID" value="SOY51153.1"/>
    <property type="molecule type" value="Genomic_DNA"/>
</dbReference>
<organism evidence="2 3">
    <name type="scientific">Cupriavidus taiwanensis</name>
    <dbReference type="NCBI Taxonomy" id="164546"/>
    <lineage>
        <taxon>Bacteria</taxon>
        <taxon>Pseudomonadati</taxon>
        <taxon>Pseudomonadota</taxon>
        <taxon>Betaproteobacteria</taxon>
        <taxon>Burkholderiales</taxon>
        <taxon>Burkholderiaceae</taxon>
        <taxon>Cupriavidus</taxon>
    </lineage>
</organism>
<gene>
    <name evidence="2" type="ORF">CBM2587_A230136</name>
</gene>
<name>A0A976A1B6_9BURK</name>
<proteinExistence type="predicted"/>
<sequence>MSASQQVQQLRRCESETRRQKRPRIAP</sequence>